<reference evidence="1" key="1">
    <citation type="submission" date="2022-06" db="EMBL/GenBank/DDBJ databases">
        <title>Genome Sequence of Candolleomyces eurysporus.</title>
        <authorList>
            <person name="Buettner E."/>
        </authorList>
    </citation>
    <scope>NUCLEOTIDE SEQUENCE</scope>
    <source>
        <strain evidence="1">VTCC 930004</strain>
    </source>
</reference>
<feature type="non-terminal residue" evidence="1">
    <location>
        <position position="1"/>
    </location>
</feature>
<dbReference type="EMBL" id="JANBPK010001947">
    <property type="protein sequence ID" value="KAJ2920428.1"/>
    <property type="molecule type" value="Genomic_DNA"/>
</dbReference>
<evidence type="ECO:0000313" key="2">
    <source>
        <dbReference type="Proteomes" id="UP001140091"/>
    </source>
</evidence>
<accession>A0A9W8IVA5</accession>
<dbReference type="Proteomes" id="UP001140091">
    <property type="component" value="Unassembled WGS sequence"/>
</dbReference>
<keyword evidence="2" id="KW-1185">Reference proteome</keyword>
<comment type="caution">
    <text evidence="1">The sequence shown here is derived from an EMBL/GenBank/DDBJ whole genome shotgun (WGS) entry which is preliminary data.</text>
</comment>
<sequence>MGKKKAANLKTQLGGKLGVNTSEEPGQYSASGVPPTPIITLPSSAFTLENKLEWASSYVDGNGKTHLFVKARSADDPLLANKDILDPYMVKNGHYKNLPNANKLQLPAMNERHNEFTSGALTSQVPGLSIETWECFEIDKAHTIVPTTPPLAASLLEILLILSLSLRTAGTPQKIEGTVKVGKMEIKTYKSREGYASPGKAAFGGNKTYIDWNEKVPVYDGR</sequence>
<name>A0A9W8IVA5_9AGAR</name>
<dbReference type="AlphaFoldDB" id="A0A9W8IVA5"/>
<gene>
    <name evidence="1" type="ORF">H1R20_g16665</name>
</gene>
<organism evidence="1 2">
    <name type="scientific">Candolleomyces eurysporus</name>
    <dbReference type="NCBI Taxonomy" id="2828524"/>
    <lineage>
        <taxon>Eukaryota</taxon>
        <taxon>Fungi</taxon>
        <taxon>Dikarya</taxon>
        <taxon>Basidiomycota</taxon>
        <taxon>Agaricomycotina</taxon>
        <taxon>Agaricomycetes</taxon>
        <taxon>Agaricomycetidae</taxon>
        <taxon>Agaricales</taxon>
        <taxon>Agaricineae</taxon>
        <taxon>Psathyrellaceae</taxon>
        <taxon>Candolleomyces</taxon>
    </lineage>
</organism>
<evidence type="ECO:0000313" key="1">
    <source>
        <dbReference type="EMBL" id="KAJ2920428.1"/>
    </source>
</evidence>
<proteinExistence type="predicted"/>
<protein>
    <submittedName>
        <fullName evidence="1">Uncharacterized protein</fullName>
    </submittedName>
</protein>